<evidence type="ECO:0000313" key="2">
    <source>
        <dbReference type="EMBL" id="EFJ41278.1"/>
    </source>
</evidence>
<evidence type="ECO:0000256" key="1">
    <source>
        <dbReference type="SAM" id="MobiDB-lite"/>
    </source>
</evidence>
<dbReference type="EMBL" id="GL378397">
    <property type="protein sequence ID" value="EFJ41278.1"/>
    <property type="molecule type" value="Genomic_DNA"/>
</dbReference>
<dbReference type="GeneID" id="9627063"/>
<dbReference type="OrthoDB" id="552530at2759"/>
<feature type="region of interest" description="Disordered" evidence="1">
    <location>
        <begin position="69"/>
        <end position="98"/>
    </location>
</feature>
<dbReference type="RefSeq" id="XP_002957612.1">
    <property type="nucleotide sequence ID" value="XM_002957566.1"/>
</dbReference>
<dbReference type="InParanoid" id="D8UG28"/>
<feature type="region of interest" description="Disordered" evidence="1">
    <location>
        <begin position="292"/>
        <end position="312"/>
    </location>
</feature>
<dbReference type="SUPFAM" id="SSF101447">
    <property type="entry name" value="Formin homology 2 domain (FH2 domain)"/>
    <property type="match status" value="1"/>
</dbReference>
<feature type="compositionally biased region" description="Basic residues" evidence="1">
    <location>
        <begin position="413"/>
        <end position="422"/>
    </location>
</feature>
<dbReference type="InterPro" id="IPR036047">
    <property type="entry name" value="F-box-like_dom_sf"/>
</dbReference>
<protein>
    <submittedName>
        <fullName evidence="2">Uncharacterized protein</fullName>
    </submittedName>
</protein>
<proteinExistence type="predicted"/>
<keyword evidence="3" id="KW-1185">Reference proteome</keyword>
<dbReference type="CDD" id="cd09917">
    <property type="entry name" value="F-box_SF"/>
    <property type="match status" value="1"/>
</dbReference>
<feature type="compositionally biased region" description="Low complexity" evidence="1">
    <location>
        <begin position="581"/>
        <end position="610"/>
    </location>
</feature>
<feature type="region of interest" description="Disordered" evidence="1">
    <location>
        <begin position="412"/>
        <end position="461"/>
    </location>
</feature>
<name>D8UG28_VOLCA</name>
<dbReference type="KEGG" id="vcn:VOLCADRAFT_98710"/>
<feature type="compositionally biased region" description="Pro residues" evidence="1">
    <location>
        <begin position="569"/>
        <end position="580"/>
    </location>
</feature>
<feature type="region of interest" description="Disordered" evidence="1">
    <location>
        <begin position="525"/>
        <end position="549"/>
    </location>
</feature>
<evidence type="ECO:0000313" key="3">
    <source>
        <dbReference type="Proteomes" id="UP000001058"/>
    </source>
</evidence>
<accession>D8UG28</accession>
<feature type="compositionally biased region" description="Low complexity" evidence="1">
    <location>
        <begin position="435"/>
        <end position="461"/>
    </location>
</feature>
<feature type="region of interest" description="Disordered" evidence="1">
    <location>
        <begin position="821"/>
        <end position="847"/>
    </location>
</feature>
<feature type="compositionally biased region" description="Basic and acidic residues" evidence="1">
    <location>
        <begin position="69"/>
        <end position="78"/>
    </location>
</feature>
<dbReference type="Proteomes" id="UP000001058">
    <property type="component" value="Unassembled WGS sequence"/>
</dbReference>
<reference evidence="2 3" key="1">
    <citation type="journal article" date="2010" name="Science">
        <title>Genomic analysis of organismal complexity in the multicellular green alga Volvox carteri.</title>
        <authorList>
            <person name="Prochnik S.E."/>
            <person name="Umen J."/>
            <person name="Nedelcu A.M."/>
            <person name="Hallmann A."/>
            <person name="Miller S.M."/>
            <person name="Nishii I."/>
            <person name="Ferris P."/>
            <person name="Kuo A."/>
            <person name="Mitros T."/>
            <person name="Fritz-Laylin L.K."/>
            <person name="Hellsten U."/>
            <person name="Chapman J."/>
            <person name="Simakov O."/>
            <person name="Rensing S.A."/>
            <person name="Terry A."/>
            <person name="Pangilinan J."/>
            <person name="Kapitonov V."/>
            <person name="Jurka J."/>
            <person name="Salamov A."/>
            <person name="Shapiro H."/>
            <person name="Schmutz J."/>
            <person name="Grimwood J."/>
            <person name="Lindquist E."/>
            <person name="Lucas S."/>
            <person name="Grigoriev I.V."/>
            <person name="Schmitt R."/>
            <person name="Kirk D."/>
            <person name="Rokhsar D.S."/>
        </authorList>
    </citation>
    <scope>NUCLEOTIDE SEQUENCE [LARGE SCALE GENOMIC DNA]</scope>
    <source>
        <strain evidence="3">f. Nagariensis / Eve</strain>
    </source>
</reference>
<dbReference type="SUPFAM" id="SSF81383">
    <property type="entry name" value="F-box domain"/>
    <property type="match status" value="1"/>
</dbReference>
<feature type="region of interest" description="Disordered" evidence="1">
    <location>
        <begin position="564"/>
        <end position="631"/>
    </location>
</feature>
<feature type="region of interest" description="Disordered" evidence="1">
    <location>
        <begin position="698"/>
        <end position="723"/>
    </location>
</feature>
<organism evidence="3">
    <name type="scientific">Volvox carteri f. nagariensis</name>
    <dbReference type="NCBI Taxonomy" id="3068"/>
    <lineage>
        <taxon>Eukaryota</taxon>
        <taxon>Viridiplantae</taxon>
        <taxon>Chlorophyta</taxon>
        <taxon>core chlorophytes</taxon>
        <taxon>Chlorophyceae</taxon>
        <taxon>CS clade</taxon>
        <taxon>Chlamydomonadales</taxon>
        <taxon>Volvocaceae</taxon>
        <taxon>Volvox</taxon>
    </lineage>
</organism>
<gene>
    <name evidence="2" type="ORF">VOLCADRAFT_98710</name>
</gene>
<dbReference type="AlphaFoldDB" id="D8UG28"/>
<sequence length="847" mass="88935">MDSVTAAPGAADTPTLLRLPTHVLREDVLMRLDCRSLARCCAVSRGLRAAAAWGPLWAAQLHREFGFRNTNRDPDSDQHGSCSWSRNPPAEGVGGDESPHLAGVAVSCSAVGEEQEEETAGFRGGGAAGPGNCTGDAAAGAVAPVGGDTTVAAGAAAEGVGPNAAQATFGRLVCCPLAHQLLYIRRFHLLVDSVATWRVRISLKGRGRGRSGFVAGGRERESDAGLPHTTLVHHYKGGDTLAAAAGEGRGGSGEVVVLRCSERRCRGWALNPQSVWLRFRLPGWVRRLAEAGARQPPWEPGDTCGGSGGPQDSAPYMELTVLAEGLQGGRIRQWPVMHSSPFRLPQGDRMRLLQSHVEGPAHLAAYLHYEQLLPVVPLELEPEGRLSLPLPLHAPHPAHPGRRHYEARVGELHKKRRHRQKERRQQSPPPPPPQQQQQQQQVPVSLQPTLSSASPGSATASDTAAAAAAAAVATPGPSPAFPPPDGPAIYLYMDWNVLPTATAASASGGWVAGCVVRLWPVSTTGFPLLEPSGSSPTRRDRSGGEAPPCWSVACVVGDSRRGDVVMLEQPPPPPPPPPPTAAAVGGAPGSGPSRASGTATLTSSSTSERTNGAENITEEARGLPQEGRGVRTAATATAAAEQLAAAWWRAFEPDPRFRKQQTGRQNPVAVVDPLYDFVTGAGIRRRTFRSGACRCPTAVTGPSSPATTATTATTTTSGSEPPELCGGSIPLMVDLAVLDSRCGRVRLGRCGVEMWNVAGEAPGGGGSVSLHFLVDQLPPRRQSLWDNKVHVQWGEGRAEAGGAVQGDCPVQGPVVVSRQLARTSPTPEFLTSPQRTTSPTGSQPRQT</sequence>